<dbReference type="RefSeq" id="WP_303730588.1">
    <property type="nucleotide sequence ID" value="NZ_DULP01000157.1"/>
</dbReference>
<feature type="signal peptide" evidence="1">
    <location>
        <begin position="1"/>
        <end position="27"/>
    </location>
</feature>
<evidence type="ECO:0000256" key="1">
    <source>
        <dbReference type="SAM" id="SignalP"/>
    </source>
</evidence>
<comment type="caution">
    <text evidence="2">The sequence shown here is derived from an EMBL/GenBank/DDBJ whole genome shotgun (WGS) entry which is preliminary data.</text>
</comment>
<reference evidence="2 3" key="1">
    <citation type="journal article" date="2020" name="Biotechnol. Biofuels">
        <title>New insights from the biogas microbiome by comprehensive genome-resolved metagenomics of nearly 1600 species originating from multiple anaerobic digesters.</title>
        <authorList>
            <person name="Campanaro S."/>
            <person name="Treu L."/>
            <person name="Rodriguez-R L.M."/>
            <person name="Kovalovszki A."/>
            <person name="Ziels R.M."/>
            <person name="Maus I."/>
            <person name="Zhu X."/>
            <person name="Kougias P.G."/>
            <person name="Basile A."/>
            <person name="Luo G."/>
            <person name="Schluter A."/>
            <person name="Konstantinidis K.T."/>
            <person name="Angelidaki I."/>
        </authorList>
    </citation>
    <scope>NUCLEOTIDE SEQUENCE [LARGE SCALE GENOMIC DNA]</scope>
    <source>
        <strain evidence="2">AS04akNAM_125</strain>
    </source>
</reference>
<accession>A0A832QX42</accession>
<protein>
    <submittedName>
        <fullName evidence="2">Uncharacterized protein</fullName>
    </submittedName>
</protein>
<feature type="chain" id="PRO_5032860299" evidence="1">
    <location>
        <begin position="28"/>
        <end position="246"/>
    </location>
</feature>
<organism evidence="2 3">
    <name type="scientific">Paracoccus solventivorans</name>
    <dbReference type="NCBI Taxonomy" id="53463"/>
    <lineage>
        <taxon>Bacteria</taxon>
        <taxon>Pseudomonadati</taxon>
        <taxon>Pseudomonadota</taxon>
        <taxon>Alphaproteobacteria</taxon>
        <taxon>Rhodobacterales</taxon>
        <taxon>Paracoccaceae</taxon>
        <taxon>Paracoccus</taxon>
    </lineage>
</organism>
<keyword evidence="1" id="KW-0732">Signal</keyword>
<dbReference type="AlphaFoldDB" id="A0A832QX42"/>
<evidence type="ECO:0000313" key="3">
    <source>
        <dbReference type="Proteomes" id="UP000580830"/>
    </source>
</evidence>
<name>A0A832QX42_9RHOB</name>
<dbReference type="EMBL" id="DULP01000157">
    <property type="protein sequence ID" value="HHW34561.1"/>
    <property type="molecule type" value="Genomic_DNA"/>
</dbReference>
<sequence>MQMKRQLLAGASVLALAMTAGGGIALADIEQTVTNSDTVTTSGGEVSTGAIDGTATAGQARVGATGALAGVSATVIESGYQGAPLGTVEQAATNTGAISTSDGSATVNGNLAAAGSSASVGATGAAASMSETIIGATDANEFQDQTTATSVDSSATNSMGGVVTVSDSSATAGVVSGDAAGLGVSASGASVDMSVASFDSTVVGSVDPAFGGPAAIDDISQAANNAAAVTLTGAELGRIADFLRRA</sequence>
<dbReference type="Proteomes" id="UP000580830">
    <property type="component" value="Unassembled WGS sequence"/>
</dbReference>
<proteinExistence type="predicted"/>
<gene>
    <name evidence="2" type="ORF">GXX24_10550</name>
</gene>
<evidence type="ECO:0000313" key="2">
    <source>
        <dbReference type="EMBL" id="HHW34561.1"/>
    </source>
</evidence>